<accession>A0ABV1X1C8</accession>
<dbReference type="PANTHER" id="PTHR35530:SF1">
    <property type="entry name" value="2-HYDROXYMUCONATE TAUTOMERASE"/>
    <property type="match status" value="1"/>
</dbReference>
<organism evidence="4 5">
    <name type="scientific">Streptomyces hyaluromycini</name>
    <dbReference type="NCBI Taxonomy" id="1377993"/>
    <lineage>
        <taxon>Bacteria</taxon>
        <taxon>Bacillati</taxon>
        <taxon>Actinomycetota</taxon>
        <taxon>Actinomycetes</taxon>
        <taxon>Kitasatosporales</taxon>
        <taxon>Streptomycetaceae</taxon>
        <taxon>Streptomyces</taxon>
    </lineage>
</organism>
<dbReference type="EMBL" id="JBEPEK010000201">
    <property type="protein sequence ID" value="MER7182821.1"/>
    <property type="molecule type" value="Genomic_DNA"/>
</dbReference>
<sequence length="73" mass="7601">MPLVEITLAEGRAPEQIRALLADVHLAVHKAINVPEASIRVVVREVPPAHWSAGGQTLAERAAAAAETANTGS</sequence>
<dbReference type="Gene3D" id="3.30.429.10">
    <property type="entry name" value="Macrophage Migration Inhibitory Factor"/>
    <property type="match status" value="1"/>
</dbReference>
<reference evidence="4 5" key="1">
    <citation type="submission" date="2024-06" db="EMBL/GenBank/DDBJ databases">
        <title>The Natural Products Discovery Center: Release of the First 8490 Sequenced Strains for Exploring Actinobacteria Biosynthetic Diversity.</title>
        <authorList>
            <person name="Kalkreuter E."/>
            <person name="Kautsar S.A."/>
            <person name="Yang D."/>
            <person name="Bader C.D."/>
            <person name="Teijaro C.N."/>
            <person name="Fluegel L."/>
            <person name="Davis C.M."/>
            <person name="Simpson J.R."/>
            <person name="Lauterbach L."/>
            <person name="Steele A.D."/>
            <person name="Gui C."/>
            <person name="Meng S."/>
            <person name="Li G."/>
            <person name="Viehrig K."/>
            <person name="Ye F."/>
            <person name="Su P."/>
            <person name="Kiefer A.F."/>
            <person name="Nichols A."/>
            <person name="Cepeda A.J."/>
            <person name="Yan W."/>
            <person name="Fan B."/>
            <person name="Jiang Y."/>
            <person name="Adhikari A."/>
            <person name="Zheng C.-J."/>
            <person name="Schuster L."/>
            <person name="Cowan T.M."/>
            <person name="Smanski M.J."/>
            <person name="Chevrette M.G."/>
            <person name="De Carvalho L.P.S."/>
            <person name="Shen B."/>
        </authorList>
    </citation>
    <scope>NUCLEOTIDE SEQUENCE [LARGE SCALE GENOMIC DNA]</scope>
    <source>
        <strain evidence="4 5">NPDC000234</strain>
    </source>
</reference>
<dbReference type="PANTHER" id="PTHR35530">
    <property type="entry name" value="TAUTOMERASE-RELATED"/>
    <property type="match status" value="1"/>
</dbReference>
<evidence type="ECO:0000313" key="5">
    <source>
        <dbReference type="Proteomes" id="UP001474181"/>
    </source>
</evidence>
<keyword evidence="2" id="KW-0413">Isomerase</keyword>
<dbReference type="Proteomes" id="UP001474181">
    <property type="component" value="Unassembled WGS sequence"/>
</dbReference>
<dbReference type="Pfam" id="PF01361">
    <property type="entry name" value="Tautomerase"/>
    <property type="match status" value="1"/>
</dbReference>
<dbReference type="SUPFAM" id="SSF55331">
    <property type="entry name" value="Tautomerase/MIF"/>
    <property type="match status" value="1"/>
</dbReference>
<dbReference type="InterPro" id="IPR014347">
    <property type="entry name" value="Tautomerase/MIF_sf"/>
</dbReference>
<evidence type="ECO:0000313" key="4">
    <source>
        <dbReference type="EMBL" id="MER7182821.1"/>
    </source>
</evidence>
<name>A0ABV1X1C8_9ACTN</name>
<feature type="domain" description="4-oxalocrotonate tautomerase-like" evidence="3">
    <location>
        <begin position="2"/>
        <end position="60"/>
    </location>
</feature>
<proteinExistence type="inferred from homology"/>
<gene>
    <name evidence="4" type="ORF">ABT404_25670</name>
</gene>
<protein>
    <submittedName>
        <fullName evidence="4">Tautomerase family protein</fullName>
    </submittedName>
</protein>
<evidence type="ECO:0000256" key="2">
    <source>
        <dbReference type="ARBA" id="ARBA00023235"/>
    </source>
</evidence>
<comment type="similarity">
    <text evidence="1">Belongs to the 4-oxalocrotonate tautomerase family.</text>
</comment>
<comment type="caution">
    <text evidence="4">The sequence shown here is derived from an EMBL/GenBank/DDBJ whole genome shotgun (WGS) entry which is preliminary data.</text>
</comment>
<dbReference type="RefSeq" id="WP_350783846.1">
    <property type="nucleotide sequence ID" value="NZ_JBEPEK010000201.1"/>
</dbReference>
<keyword evidence="5" id="KW-1185">Reference proteome</keyword>
<evidence type="ECO:0000256" key="1">
    <source>
        <dbReference type="ARBA" id="ARBA00006723"/>
    </source>
</evidence>
<evidence type="ECO:0000259" key="3">
    <source>
        <dbReference type="Pfam" id="PF01361"/>
    </source>
</evidence>
<dbReference type="InterPro" id="IPR004370">
    <property type="entry name" value="4-OT-like_dom"/>
</dbReference>